<dbReference type="GO" id="GO:0003684">
    <property type="term" value="F:damaged DNA binding"/>
    <property type="evidence" value="ECO:0007669"/>
    <property type="project" value="InterPro"/>
</dbReference>
<feature type="site" description="Substrate discrimination" evidence="2">
    <location>
        <position position="14"/>
    </location>
</feature>
<keyword evidence="2 4" id="KW-0548">Nucleotidyltransferase</keyword>
<dbReference type="HAMAP" id="MF_01113">
    <property type="entry name" value="DNApol_IV"/>
    <property type="match status" value="1"/>
</dbReference>
<proteinExistence type="inferred from homology"/>
<dbReference type="PANTHER" id="PTHR11076">
    <property type="entry name" value="DNA REPAIR POLYMERASE UMUC / TRANSFERASE FAMILY MEMBER"/>
    <property type="match status" value="1"/>
</dbReference>
<comment type="subunit">
    <text evidence="2">Monomer.</text>
</comment>
<dbReference type="InterPro" id="IPR022880">
    <property type="entry name" value="DNApol_IV"/>
</dbReference>
<dbReference type="PANTHER" id="PTHR11076:SF35">
    <property type="entry name" value="DNA REPAIR PROTEIN HOMOLOG YOBH"/>
    <property type="match status" value="1"/>
</dbReference>
<organism evidence="4 5">
    <name type="scientific">Paenibacillus lutrae</name>
    <dbReference type="NCBI Taxonomy" id="2078573"/>
    <lineage>
        <taxon>Bacteria</taxon>
        <taxon>Bacillati</taxon>
        <taxon>Bacillota</taxon>
        <taxon>Bacilli</taxon>
        <taxon>Bacillales</taxon>
        <taxon>Paenibacillaceae</taxon>
        <taxon>Paenibacillus</taxon>
    </lineage>
</organism>
<dbReference type="Proteomes" id="UP000490800">
    <property type="component" value="Unassembled WGS sequence"/>
</dbReference>
<dbReference type="GO" id="GO:0006261">
    <property type="term" value="P:DNA-templated DNA replication"/>
    <property type="evidence" value="ECO:0007669"/>
    <property type="project" value="UniProtKB-UniRule"/>
</dbReference>
<dbReference type="EC" id="2.7.7.7" evidence="2"/>
<dbReference type="InterPro" id="IPR043502">
    <property type="entry name" value="DNA/RNA_pol_sf"/>
</dbReference>
<comment type="function">
    <text evidence="2">Poorly processive, error-prone DNA polymerase involved in untargeted mutagenesis. Copies undamaged DNA at stalled replication forks, which arise in vivo from mismatched or misaligned primer ends. These misaligned primers can be extended by PolIV. Exhibits no 3'-5' exonuclease (proofreading) activity. May be involved in translesional synthesis, in conjunction with the beta clamp from PolIII.</text>
</comment>
<dbReference type="Gene3D" id="3.30.1490.100">
    <property type="entry name" value="DNA polymerase, Y-family, little finger domain"/>
    <property type="match status" value="1"/>
</dbReference>
<evidence type="ECO:0000313" key="5">
    <source>
        <dbReference type="Proteomes" id="UP000490800"/>
    </source>
</evidence>
<comment type="caution">
    <text evidence="4">The sequence shown here is derived from an EMBL/GenBank/DDBJ whole genome shotgun (WGS) entry which is preliminary data.</text>
</comment>
<dbReference type="OrthoDB" id="9808813at2"/>
<dbReference type="InterPro" id="IPR050116">
    <property type="entry name" value="DNA_polymerase-Y"/>
</dbReference>
<keyword evidence="5" id="KW-1185">Reference proteome</keyword>
<dbReference type="InterPro" id="IPR017961">
    <property type="entry name" value="DNA_pol_Y-fam_little_finger"/>
</dbReference>
<protein>
    <recommendedName>
        <fullName evidence="2">DNA polymerase IV</fullName>
        <shortName evidence="2">Pol IV</shortName>
        <ecNumber evidence="2">2.7.7.7</ecNumber>
    </recommendedName>
</protein>
<evidence type="ECO:0000256" key="2">
    <source>
        <dbReference type="HAMAP-Rule" id="MF_01113"/>
    </source>
</evidence>
<dbReference type="Pfam" id="PF11799">
    <property type="entry name" value="IMS_C"/>
    <property type="match status" value="1"/>
</dbReference>
<name>A0A7X3FGG1_9BACL</name>
<comment type="catalytic activity">
    <reaction evidence="2">
        <text>DNA(n) + a 2'-deoxyribonucleoside 5'-triphosphate = DNA(n+1) + diphosphate</text>
        <dbReference type="Rhea" id="RHEA:22508"/>
        <dbReference type="Rhea" id="RHEA-COMP:17339"/>
        <dbReference type="Rhea" id="RHEA-COMP:17340"/>
        <dbReference type="ChEBI" id="CHEBI:33019"/>
        <dbReference type="ChEBI" id="CHEBI:61560"/>
        <dbReference type="ChEBI" id="CHEBI:173112"/>
        <dbReference type="EC" id="2.7.7.7"/>
    </reaction>
</comment>
<dbReference type="RefSeq" id="WP_157334094.1">
    <property type="nucleotide sequence ID" value="NZ_RHLK01000003.1"/>
</dbReference>
<reference evidence="4 5" key="1">
    <citation type="journal article" date="2019" name="Microorganisms">
        <title>Paenibacillus lutrae sp. nov., A Chitinolytic Species Isolated from A River Otter in Castril Natural Park, Granada, Spain.</title>
        <authorList>
            <person name="Rodriguez M."/>
            <person name="Reina J.C."/>
            <person name="Bejar V."/>
            <person name="Llamas I."/>
        </authorList>
    </citation>
    <scope>NUCLEOTIDE SEQUENCE [LARGE SCALE GENOMIC DNA]</scope>
    <source>
        <strain evidence="4 5">N10</strain>
    </source>
</reference>
<dbReference type="SUPFAM" id="SSF56672">
    <property type="entry name" value="DNA/RNA polymerases"/>
    <property type="match status" value="1"/>
</dbReference>
<keyword evidence="2" id="KW-0234">DNA repair</keyword>
<feature type="domain" description="UmuC" evidence="3">
    <location>
        <begin position="5"/>
        <end position="190"/>
    </location>
</feature>
<dbReference type="NCBIfam" id="NF002848">
    <property type="entry name" value="PRK03103.1"/>
    <property type="match status" value="1"/>
</dbReference>
<dbReference type="InterPro" id="IPR043128">
    <property type="entry name" value="Rev_trsase/Diguanyl_cyclase"/>
</dbReference>
<keyword evidence="2" id="KW-0239">DNA-directed DNA polymerase</keyword>
<evidence type="ECO:0000259" key="3">
    <source>
        <dbReference type="PROSITE" id="PS50173"/>
    </source>
</evidence>
<dbReference type="Gene3D" id="3.30.70.270">
    <property type="match status" value="1"/>
</dbReference>
<feature type="binding site" evidence="2">
    <location>
        <position position="9"/>
    </location>
    <ligand>
        <name>Mg(2+)</name>
        <dbReference type="ChEBI" id="CHEBI:18420"/>
    </ligand>
</feature>
<comment type="cofactor">
    <cofactor evidence="2">
        <name>Mg(2+)</name>
        <dbReference type="ChEBI" id="CHEBI:18420"/>
    </cofactor>
    <text evidence="2">Binds 2 magnesium ions per subunit.</text>
</comment>
<keyword evidence="2" id="KW-0460">Magnesium</keyword>
<sequence length="418" mass="46745">MSRLVLLSDCQSFYASVEKAAHPEYAEYPVIVAGDPERRAGIVLAACPMAKSWGITTAETVGTAVAKCPDVVVLKPRMQTYINCSLLITEIYEKFSDLVEPFSCDEQFIDITDSTGIFGTAVEIAKQIQERVLVSTGVFARVGISETKILAKMATDIYAKKSDEGIFVLPRSEIADLLWHQPVNKMYGVASRMTAHFARMGIYTIGDIAKLSLPEFKKKMKVRLGKNSDIQAEVYWRTAHGLDDSPVSPGTFDQSQQAIGHGMTLPRDYTKREEIDVVLLELAEEVCRRCRSKGFAGRVIHTGAMGADYDMPTGFHRQATLPDPTNMTREVYEGVRRIFYKHWNGHPVRKLSVTLSDLTPDNVYQLTFFGNREKTRKLEHATDEIKNRFGTTSILRASSYQASGQAIERSHKIGGHYK</sequence>
<dbReference type="SUPFAM" id="SSF100879">
    <property type="entry name" value="Lesion bypass DNA polymerase (Y-family), little finger domain"/>
    <property type="match status" value="1"/>
</dbReference>
<evidence type="ECO:0000313" key="4">
    <source>
        <dbReference type="EMBL" id="MVO99216.1"/>
    </source>
</evidence>
<keyword evidence="2" id="KW-0479">Metal-binding</keyword>
<feature type="active site" evidence="2">
    <location>
        <position position="106"/>
    </location>
</feature>
<evidence type="ECO:0000256" key="1">
    <source>
        <dbReference type="ARBA" id="ARBA00010945"/>
    </source>
</evidence>
<dbReference type="GO" id="GO:0006281">
    <property type="term" value="P:DNA repair"/>
    <property type="evidence" value="ECO:0007669"/>
    <property type="project" value="UniProtKB-UniRule"/>
</dbReference>
<keyword evidence="2" id="KW-0227">DNA damage</keyword>
<keyword evidence="2" id="KW-0515">Mutator protein</keyword>
<dbReference type="GO" id="GO:0005829">
    <property type="term" value="C:cytosol"/>
    <property type="evidence" value="ECO:0007669"/>
    <property type="project" value="TreeGrafter"/>
</dbReference>
<dbReference type="InterPro" id="IPR001126">
    <property type="entry name" value="UmuC"/>
</dbReference>
<gene>
    <name evidence="2" type="primary">dinB</name>
    <name evidence="4" type="ORF">EDM21_06695</name>
</gene>
<keyword evidence="2 4" id="KW-0808">Transferase</keyword>
<dbReference type="GO" id="GO:0042276">
    <property type="term" value="P:error-prone translesion synthesis"/>
    <property type="evidence" value="ECO:0007669"/>
    <property type="project" value="TreeGrafter"/>
</dbReference>
<comment type="similarity">
    <text evidence="1 2">Belongs to the DNA polymerase type-Y family.</text>
</comment>
<keyword evidence="2" id="KW-0963">Cytoplasm</keyword>
<dbReference type="PROSITE" id="PS50173">
    <property type="entry name" value="UMUC"/>
    <property type="match status" value="1"/>
</dbReference>
<dbReference type="Pfam" id="PF00817">
    <property type="entry name" value="IMS"/>
    <property type="match status" value="1"/>
</dbReference>
<keyword evidence="2" id="KW-0235">DNA replication</keyword>
<dbReference type="GO" id="GO:0009432">
    <property type="term" value="P:SOS response"/>
    <property type="evidence" value="ECO:0007669"/>
    <property type="project" value="TreeGrafter"/>
</dbReference>
<dbReference type="Gene3D" id="3.40.1170.60">
    <property type="match status" value="1"/>
</dbReference>
<dbReference type="CDD" id="cd03586">
    <property type="entry name" value="PolY_Pol_IV_kappa"/>
    <property type="match status" value="1"/>
</dbReference>
<dbReference type="GO" id="GO:0003887">
    <property type="term" value="F:DNA-directed DNA polymerase activity"/>
    <property type="evidence" value="ECO:0007669"/>
    <property type="project" value="UniProtKB-UniRule"/>
</dbReference>
<dbReference type="Gene3D" id="1.10.150.20">
    <property type="entry name" value="5' to 3' exonuclease, C-terminal subdomain"/>
    <property type="match status" value="1"/>
</dbReference>
<dbReference type="AlphaFoldDB" id="A0A7X3FGG1"/>
<feature type="binding site" evidence="2">
    <location>
        <position position="105"/>
    </location>
    <ligand>
        <name>Mg(2+)</name>
        <dbReference type="ChEBI" id="CHEBI:18420"/>
    </ligand>
</feature>
<accession>A0A7X3FGG1</accession>
<dbReference type="InterPro" id="IPR036775">
    <property type="entry name" value="DNA_pol_Y-fam_lit_finger_sf"/>
</dbReference>
<dbReference type="EMBL" id="RHLK01000003">
    <property type="protein sequence ID" value="MVO99216.1"/>
    <property type="molecule type" value="Genomic_DNA"/>
</dbReference>
<dbReference type="GO" id="GO:0000287">
    <property type="term" value="F:magnesium ion binding"/>
    <property type="evidence" value="ECO:0007669"/>
    <property type="project" value="UniProtKB-UniRule"/>
</dbReference>
<comment type="subcellular location">
    <subcellularLocation>
        <location evidence="2">Cytoplasm</location>
    </subcellularLocation>
</comment>
<keyword evidence="2" id="KW-0238">DNA-binding</keyword>